<protein>
    <submittedName>
        <fullName evidence="1">Uncharacterized protein</fullName>
    </submittedName>
</protein>
<organism evidence="1">
    <name type="scientific">marine metagenome</name>
    <dbReference type="NCBI Taxonomy" id="408172"/>
    <lineage>
        <taxon>unclassified sequences</taxon>
        <taxon>metagenomes</taxon>
        <taxon>ecological metagenomes</taxon>
    </lineage>
</organism>
<gene>
    <name evidence="1" type="ORF">METZ01_LOCUS198135</name>
</gene>
<proteinExistence type="predicted"/>
<evidence type="ECO:0000313" key="1">
    <source>
        <dbReference type="EMBL" id="SVB45281.1"/>
    </source>
</evidence>
<dbReference type="AlphaFoldDB" id="A0A382E5K6"/>
<reference evidence="1" key="1">
    <citation type="submission" date="2018-05" db="EMBL/GenBank/DDBJ databases">
        <authorList>
            <person name="Lanie J.A."/>
            <person name="Ng W.-L."/>
            <person name="Kazmierczak K.M."/>
            <person name="Andrzejewski T.M."/>
            <person name="Davidsen T.M."/>
            <person name="Wayne K.J."/>
            <person name="Tettelin H."/>
            <person name="Glass J.I."/>
            <person name="Rusch D."/>
            <person name="Podicherti R."/>
            <person name="Tsui H.-C.T."/>
            <person name="Winkler M.E."/>
        </authorList>
    </citation>
    <scope>NUCLEOTIDE SEQUENCE</scope>
</reference>
<sequence>MTKTNSIPTKIFVLIVAKISKPLDNFTANICVTAANIIIKIRKASIENIPNADVIIKNQKEKPAV</sequence>
<feature type="non-terminal residue" evidence="1">
    <location>
        <position position="65"/>
    </location>
</feature>
<name>A0A382E5K6_9ZZZZ</name>
<accession>A0A382E5K6</accession>
<dbReference type="EMBL" id="UINC01042525">
    <property type="protein sequence ID" value="SVB45281.1"/>
    <property type="molecule type" value="Genomic_DNA"/>
</dbReference>